<keyword evidence="3" id="KW-1185">Reference proteome</keyword>
<feature type="transmembrane region" description="Helical" evidence="1">
    <location>
        <begin position="63"/>
        <end position="79"/>
    </location>
</feature>
<name>A0A7D5QBB2_9EURY</name>
<keyword evidence="1" id="KW-0472">Membrane</keyword>
<accession>A0A7D5QBB2</accession>
<feature type="transmembrane region" description="Helical" evidence="1">
    <location>
        <begin position="35"/>
        <end position="54"/>
    </location>
</feature>
<dbReference type="OrthoDB" id="206114at2157"/>
<sequence>MASSRMSVFLLGIVLGIALVVLGVAAYVLSDFASITALIPAFFGLLIAILGMVGNQQTDRQRLAAYGIGLLAVLGVLGSTRGIPDILALLTGDAVESTIAAVSQGTMIVICLVLLAAVIQFIRGTHTTTNP</sequence>
<evidence type="ECO:0000313" key="2">
    <source>
        <dbReference type="EMBL" id="QLG63196.1"/>
    </source>
</evidence>
<reference evidence="2 3" key="1">
    <citation type="submission" date="2020-06" db="EMBL/GenBank/DDBJ databases">
        <title>NJ-3-1, isolated from saline soil.</title>
        <authorList>
            <person name="Cui H.L."/>
            <person name="Shi X."/>
        </authorList>
    </citation>
    <scope>NUCLEOTIDE SEQUENCE [LARGE SCALE GENOMIC DNA]</scope>
    <source>
        <strain evidence="2 3">NJ-3-1</strain>
    </source>
</reference>
<dbReference type="KEGG" id="halu:HUG12_16235"/>
<proteinExistence type="predicted"/>
<organism evidence="2 3">
    <name type="scientific">Halorarum salinum</name>
    <dbReference type="NCBI Taxonomy" id="2743089"/>
    <lineage>
        <taxon>Archaea</taxon>
        <taxon>Methanobacteriati</taxon>
        <taxon>Methanobacteriota</taxon>
        <taxon>Stenosarchaea group</taxon>
        <taxon>Halobacteria</taxon>
        <taxon>Halobacteriales</taxon>
        <taxon>Haloferacaceae</taxon>
        <taxon>Halorarum</taxon>
    </lineage>
</organism>
<dbReference type="GeneID" id="56039040"/>
<feature type="transmembrane region" description="Helical" evidence="1">
    <location>
        <begin position="7"/>
        <end position="29"/>
    </location>
</feature>
<evidence type="ECO:0000313" key="3">
    <source>
        <dbReference type="Proteomes" id="UP000509626"/>
    </source>
</evidence>
<gene>
    <name evidence="2" type="ORF">HUG12_16235</name>
</gene>
<protein>
    <submittedName>
        <fullName evidence="2">Uncharacterized protein</fullName>
    </submittedName>
</protein>
<dbReference type="EMBL" id="CP058579">
    <property type="protein sequence ID" value="QLG63196.1"/>
    <property type="molecule type" value="Genomic_DNA"/>
</dbReference>
<keyword evidence="1" id="KW-1133">Transmembrane helix</keyword>
<keyword evidence="1" id="KW-0812">Transmembrane</keyword>
<dbReference type="Proteomes" id="UP000509626">
    <property type="component" value="Chromosome"/>
</dbReference>
<dbReference type="AlphaFoldDB" id="A0A7D5QBB2"/>
<feature type="transmembrane region" description="Helical" evidence="1">
    <location>
        <begin position="99"/>
        <end position="122"/>
    </location>
</feature>
<dbReference type="RefSeq" id="WP_179269781.1">
    <property type="nucleotide sequence ID" value="NZ_CP058579.1"/>
</dbReference>
<evidence type="ECO:0000256" key="1">
    <source>
        <dbReference type="SAM" id="Phobius"/>
    </source>
</evidence>